<keyword evidence="4 12" id="KW-0547">Nucleotide-binding</keyword>
<comment type="similarity">
    <text evidence="12">Belongs to the helicase family. PriA subfamily.</text>
</comment>
<dbReference type="GO" id="GO:1990077">
    <property type="term" value="C:primosome complex"/>
    <property type="evidence" value="ECO:0007669"/>
    <property type="project" value="UniProtKB-UniRule"/>
</dbReference>
<evidence type="ECO:0000256" key="11">
    <source>
        <dbReference type="ARBA" id="ARBA00048988"/>
    </source>
</evidence>
<keyword evidence="9 12" id="KW-0238">DNA-binding</keyword>
<dbReference type="PANTHER" id="PTHR30580:SF0">
    <property type="entry name" value="PRIMOSOMAL PROTEIN N"/>
    <property type="match status" value="1"/>
</dbReference>
<dbReference type="CDD" id="cd18804">
    <property type="entry name" value="SF2_C_priA"/>
    <property type="match status" value="1"/>
</dbReference>
<comment type="catalytic activity">
    <reaction evidence="12">
        <text>Couples ATP hydrolysis with the unwinding of duplex DNA by translocating in the 3'-5' direction.</text>
        <dbReference type="EC" id="5.6.2.4"/>
    </reaction>
</comment>
<dbReference type="SMART" id="SM00490">
    <property type="entry name" value="HELICc"/>
    <property type="match status" value="1"/>
</dbReference>
<keyword evidence="2 12" id="KW-0235">DNA replication</keyword>
<dbReference type="NCBIfam" id="NF004066">
    <property type="entry name" value="PRK05580.1-3"/>
    <property type="match status" value="1"/>
</dbReference>
<evidence type="ECO:0000313" key="14">
    <source>
        <dbReference type="EMBL" id="QMS84335.1"/>
    </source>
</evidence>
<dbReference type="InterPro" id="IPR027417">
    <property type="entry name" value="P-loop_NTPase"/>
</dbReference>
<dbReference type="InterPro" id="IPR011545">
    <property type="entry name" value="DEAD/DEAH_box_helicase_dom"/>
</dbReference>
<feature type="binding site" evidence="12">
    <location>
        <position position="504"/>
    </location>
    <ligand>
        <name>Zn(2+)</name>
        <dbReference type="ChEBI" id="CHEBI:29105"/>
        <label>2</label>
    </ligand>
</feature>
<dbReference type="EC" id="5.6.2.4" evidence="12"/>
<dbReference type="InterPro" id="IPR041236">
    <property type="entry name" value="PriA_C"/>
</dbReference>
<dbReference type="KEGG" id="xcl:G4Z02_00785"/>
<dbReference type="Gene3D" id="3.40.1440.60">
    <property type="entry name" value="PriA, 3(prime) DNA-binding domain"/>
    <property type="match status" value="1"/>
</dbReference>
<dbReference type="InterPro" id="IPR040498">
    <property type="entry name" value="PriA_CRR"/>
</dbReference>
<dbReference type="GO" id="GO:0043138">
    <property type="term" value="F:3'-5' DNA helicase activity"/>
    <property type="evidence" value="ECO:0007669"/>
    <property type="project" value="UniProtKB-EC"/>
</dbReference>
<feature type="binding site" evidence="12">
    <location>
        <position position="492"/>
    </location>
    <ligand>
        <name>Zn(2+)</name>
        <dbReference type="ChEBI" id="CHEBI:29105"/>
        <label>1</label>
    </ligand>
</feature>
<keyword evidence="6 12" id="KW-0347">Helicase</keyword>
<feature type="binding site" evidence="12">
    <location>
        <position position="535"/>
    </location>
    <ligand>
        <name>Zn(2+)</name>
        <dbReference type="ChEBI" id="CHEBI:29105"/>
        <label>1</label>
    </ligand>
</feature>
<dbReference type="FunFam" id="3.40.50.300:FF:000489">
    <property type="entry name" value="Primosome assembly protein PriA"/>
    <property type="match status" value="1"/>
</dbReference>
<feature type="domain" description="Helicase ATP-binding" evidence="13">
    <location>
        <begin position="264"/>
        <end position="430"/>
    </location>
</feature>
<comment type="catalytic activity">
    <reaction evidence="11 12">
        <text>ATP + H2O = ADP + phosphate + H(+)</text>
        <dbReference type="Rhea" id="RHEA:13065"/>
        <dbReference type="ChEBI" id="CHEBI:15377"/>
        <dbReference type="ChEBI" id="CHEBI:15378"/>
        <dbReference type="ChEBI" id="CHEBI:30616"/>
        <dbReference type="ChEBI" id="CHEBI:43474"/>
        <dbReference type="ChEBI" id="CHEBI:456216"/>
        <dbReference type="EC" id="5.6.2.4"/>
    </reaction>
</comment>
<evidence type="ECO:0000256" key="6">
    <source>
        <dbReference type="ARBA" id="ARBA00022806"/>
    </source>
</evidence>
<feature type="binding site" evidence="12">
    <location>
        <position position="519"/>
    </location>
    <ligand>
        <name>Zn(2+)</name>
        <dbReference type="ChEBI" id="CHEBI:29105"/>
        <label>2</label>
    </ligand>
</feature>
<sequence>MIAEVLVDVPAKAVDRTFDYAVPAAFESIIEMGQRVQVPFGPRFIMGYVLQLKETTEVQGLKAIKGVMDLVPSLTRELLELGKTMQFTTTSPLVSIYHAMLPRALQSKYKKTLVCHDITKLDSDVAGLFNRYQEAPYNDSIIPFLPAIKQYIQQGVIEIRHTIQQRGHKKYITYLALEQPDFPVRGAKQQAIIKYLADYDEPQLKRQVLMATKASHSTIKSLLEKGIVTEIEEETYRQIQHRYDALNKCVTFTAEQQVAYDAIHQNLNQHQTFLLKGVTGSGKTEIYLNIIEDVVTQGKQAIMLVPEISLTPMMVSRFKGRFGEKVALLHSRLSIGEKYDEWRKIRRKEVDVVVGARSAIFAPFEHLGVIIIDEEHTDSYKQDTLPTYHAKDVAMMRAEYYDIPLILGSATPSVDSYFEALEGRYTMLTMEERANQTTLPDVYIEDMRYEFQGGNRSIFSKRLKALIDDRLAKKQQIMLLLNRRGHSTFVMCRNCGEVIMCPNCDISLTYHERNDTLRCHYCGHDEQNPTNCPYCGSPHIRYMGIGTEKVEETVKEMYPEAKVIRMDTDTTTSKNAHEELLYQFEHEGDILIGTQMIAKGLDFPNVTLVGVLAADMSLNLPDYQAVERTFQLLTQVSGRAGRHELEGEVVIQTYNPDHYAILYAKDHDYESFYKTEMKIRQLGGYTPYYNIVQILIRDKDVKRVLKIGTSIVMQCRKELEDDVIVLGPVLPKVARINNYYRAQIIIKHQQSPSIDRVLKELYNTYNETIMMAIDKHPQLL</sequence>
<keyword evidence="3 12" id="KW-0479">Metal-binding</keyword>
<keyword evidence="8 12" id="KW-0067">ATP-binding</keyword>
<dbReference type="GO" id="GO:0016787">
    <property type="term" value="F:hydrolase activity"/>
    <property type="evidence" value="ECO:0007669"/>
    <property type="project" value="UniProtKB-KW"/>
</dbReference>
<comment type="subunit">
    <text evidence="12">Component of the replication restart primosome.</text>
</comment>
<keyword evidence="5 12" id="KW-0378">Hydrolase</keyword>
<evidence type="ECO:0000259" key="13">
    <source>
        <dbReference type="PROSITE" id="PS51192"/>
    </source>
</evidence>
<dbReference type="InterPro" id="IPR042115">
    <property type="entry name" value="PriA_3primeBD_sf"/>
</dbReference>
<evidence type="ECO:0000256" key="4">
    <source>
        <dbReference type="ARBA" id="ARBA00022741"/>
    </source>
</evidence>
<dbReference type="PROSITE" id="PS51192">
    <property type="entry name" value="HELICASE_ATP_BIND_1"/>
    <property type="match status" value="1"/>
</dbReference>
<proteinExistence type="inferred from homology"/>
<dbReference type="GO" id="GO:0006310">
    <property type="term" value="P:DNA recombination"/>
    <property type="evidence" value="ECO:0007669"/>
    <property type="project" value="InterPro"/>
</dbReference>
<evidence type="ECO:0000313" key="15">
    <source>
        <dbReference type="Proteomes" id="UP000514720"/>
    </source>
</evidence>
<dbReference type="PANTHER" id="PTHR30580">
    <property type="entry name" value="PRIMOSOMAL PROTEIN N"/>
    <property type="match status" value="1"/>
</dbReference>
<evidence type="ECO:0000256" key="12">
    <source>
        <dbReference type="HAMAP-Rule" id="MF_00983"/>
    </source>
</evidence>
<evidence type="ECO:0000256" key="5">
    <source>
        <dbReference type="ARBA" id="ARBA00022801"/>
    </source>
</evidence>
<dbReference type="SMART" id="SM00487">
    <property type="entry name" value="DEXDc"/>
    <property type="match status" value="1"/>
</dbReference>
<dbReference type="InterPro" id="IPR001650">
    <property type="entry name" value="Helicase_C-like"/>
</dbReference>
<feature type="binding site" evidence="12">
    <location>
        <position position="532"/>
    </location>
    <ligand>
        <name>Zn(2+)</name>
        <dbReference type="ChEBI" id="CHEBI:29105"/>
        <label>1</label>
    </ligand>
</feature>
<dbReference type="GO" id="GO:0006269">
    <property type="term" value="P:DNA replication, synthesis of primer"/>
    <property type="evidence" value="ECO:0007669"/>
    <property type="project" value="UniProtKB-KW"/>
</dbReference>
<comment type="cofactor">
    <cofactor evidence="12">
        <name>Zn(2+)</name>
        <dbReference type="ChEBI" id="CHEBI:29105"/>
    </cofactor>
    <text evidence="12">Binds 2 zinc ions per subunit.</text>
</comment>
<dbReference type="GO" id="GO:0003677">
    <property type="term" value="F:DNA binding"/>
    <property type="evidence" value="ECO:0007669"/>
    <property type="project" value="UniProtKB-UniRule"/>
</dbReference>
<evidence type="ECO:0000256" key="9">
    <source>
        <dbReference type="ARBA" id="ARBA00023125"/>
    </source>
</evidence>
<dbReference type="AlphaFoldDB" id="A0A7L7KP75"/>
<dbReference type="CDD" id="cd17929">
    <property type="entry name" value="DEXHc_priA"/>
    <property type="match status" value="1"/>
</dbReference>
<dbReference type="InterPro" id="IPR014001">
    <property type="entry name" value="Helicase_ATP-bd"/>
</dbReference>
<feature type="binding site" evidence="12">
    <location>
        <position position="495"/>
    </location>
    <ligand>
        <name>Zn(2+)</name>
        <dbReference type="ChEBI" id="CHEBI:29105"/>
        <label>1</label>
    </ligand>
</feature>
<keyword evidence="10 12" id="KW-0413">Isomerase</keyword>
<organism evidence="14 15">
    <name type="scientific">Candidatus Xianfuyuplasma coldseepsis</name>
    <dbReference type="NCBI Taxonomy" id="2782163"/>
    <lineage>
        <taxon>Bacteria</taxon>
        <taxon>Bacillati</taxon>
        <taxon>Mycoplasmatota</taxon>
        <taxon>Mollicutes</taxon>
        <taxon>Candidatus Izemoplasmatales</taxon>
        <taxon>Candidatus Izemoplasmataceae</taxon>
        <taxon>Candidatus Xianfuyuplasma</taxon>
    </lineage>
</organism>
<dbReference type="GO" id="GO:0006302">
    <property type="term" value="P:double-strand break repair"/>
    <property type="evidence" value="ECO:0007669"/>
    <property type="project" value="InterPro"/>
</dbReference>
<dbReference type="Pfam" id="PF18074">
    <property type="entry name" value="PriA_C"/>
    <property type="match status" value="1"/>
</dbReference>
<dbReference type="GO" id="GO:0006270">
    <property type="term" value="P:DNA replication initiation"/>
    <property type="evidence" value="ECO:0007669"/>
    <property type="project" value="TreeGrafter"/>
</dbReference>
<dbReference type="InterPro" id="IPR005259">
    <property type="entry name" value="PriA"/>
</dbReference>
<keyword evidence="15" id="KW-1185">Reference proteome</keyword>
<accession>A0A7L7KP75</accession>
<reference evidence="14 15" key="1">
    <citation type="submission" date="2020-02" db="EMBL/GenBank/DDBJ databases">
        <authorList>
            <person name="Zheng R.K."/>
            <person name="Sun C.M."/>
        </authorList>
    </citation>
    <scope>NUCLEOTIDE SEQUENCE [LARGE SCALE GENOMIC DNA]</scope>
    <source>
        <strain evidence="15">zrk13</strain>
    </source>
</reference>
<gene>
    <name evidence="12 14" type="primary">priA</name>
    <name evidence="14" type="ORF">G4Z02_00785</name>
</gene>
<dbReference type="HAMAP" id="MF_00983">
    <property type="entry name" value="PriA"/>
    <property type="match status" value="1"/>
</dbReference>
<dbReference type="NCBIfam" id="TIGR00595">
    <property type="entry name" value="priA"/>
    <property type="match status" value="1"/>
</dbReference>
<dbReference type="Pfam" id="PF00270">
    <property type="entry name" value="DEAD"/>
    <property type="match status" value="1"/>
</dbReference>
<protein>
    <recommendedName>
        <fullName evidence="12">Replication restart protein PriA</fullName>
    </recommendedName>
    <alternativeName>
        <fullName evidence="12">ATP-dependent DNA helicase PriA</fullName>
        <ecNumber evidence="12">5.6.2.4</ecNumber>
    </alternativeName>
    <alternativeName>
        <fullName evidence="12">DNA 3'-5' helicase PriA</fullName>
    </alternativeName>
</protein>
<evidence type="ECO:0000256" key="10">
    <source>
        <dbReference type="ARBA" id="ARBA00023235"/>
    </source>
</evidence>
<dbReference type="RefSeq" id="WP_258877946.1">
    <property type="nucleotide sequence ID" value="NZ_CP048914.1"/>
</dbReference>
<dbReference type="Gene3D" id="3.40.50.300">
    <property type="entry name" value="P-loop containing nucleotide triphosphate hydrolases"/>
    <property type="match status" value="2"/>
</dbReference>
<dbReference type="Pfam" id="PF18319">
    <property type="entry name" value="Zn_ribbon_PriA"/>
    <property type="match status" value="1"/>
</dbReference>
<dbReference type="SUPFAM" id="SSF52540">
    <property type="entry name" value="P-loop containing nucleoside triphosphate hydrolases"/>
    <property type="match status" value="1"/>
</dbReference>
<feature type="binding site" evidence="12">
    <location>
        <position position="522"/>
    </location>
    <ligand>
        <name>Zn(2+)</name>
        <dbReference type="ChEBI" id="CHEBI:29105"/>
        <label>2</label>
    </ligand>
</feature>
<dbReference type="GO" id="GO:0008270">
    <property type="term" value="F:zinc ion binding"/>
    <property type="evidence" value="ECO:0007669"/>
    <property type="project" value="UniProtKB-UniRule"/>
</dbReference>
<dbReference type="GO" id="GO:0005524">
    <property type="term" value="F:ATP binding"/>
    <property type="evidence" value="ECO:0007669"/>
    <property type="project" value="UniProtKB-UniRule"/>
</dbReference>
<name>A0A7L7KP75_9MOLU</name>
<dbReference type="FunFam" id="3.40.1440.60:FF:000001">
    <property type="entry name" value="Primosomal protein N"/>
    <property type="match status" value="1"/>
</dbReference>
<dbReference type="InterPro" id="IPR041222">
    <property type="entry name" value="PriA_3primeBD"/>
</dbReference>
<evidence type="ECO:0000256" key="8">
    <source>
        <dbReference type="ARBA" id="ARBA00022840"/>
    </source>
</evidence>
<evidence type="ECO:0000256" key="3">
    <source>
        <dbReference type="ARBA" id="ARBA00022723"/>
    </source>
</evidence>
<dbReference type="Pfam" id="PF00271">
    <property type="entry name" value="Helicase_C"/>
    <property type="match status" value="1"/>
</dbReference>
<dbReference type="EMBL" id="CP048914">
    <property type="protein sequence ID" value="QMS84335.1"/>
    <property type="molecule type" value="Genomic_DNA"/>
</dbReference>
<feature type="binding site" evidence="12">
    <location>
        <position position="501"/>
    </location>
    <ligand>
        <name>Zn(2+)</name>
        <dbReference type="ChEBI" id="CHEBI:29105"/>
        <label>2</label>
    </ligand>
</feature>
<evidence type="ECO:0000256" key="7">
    <source>
        <dbReference type="ARBA" id="ARBA00022833"/>
    </source>
</evidence>
<dbReference type="Pfam" id="PF17764">
    <property type="entry name" value="PriA_3primeBD"/>
    <property type="match status" value="1"/>
</dbReference>
<evidence type="ECO:0000256" key="1">
    <source>
        <dbReference type="ARBA" id="ARBA00022515"/>
    </source>
</evidence>
<dbReference type="Proteomes" id="UP000514720">
    <property type="component" value="Chromosome"/>
</dbReference>
<evidence type="ECO:0000256" key="2">
    <source>
        <dbReference type="ARBA" id="ARBA00022705"/>
    </source>
</evidence>
<keyword evidence="1 12" id="KW-0639">Primosome</keyword>
<comment type="function">
    <text evidence="12">Initiates the restart of stalled replication forks, which reloads the replicative helicase on sites other than the origin of replication. Recognizes and binds to abandoned replication forks and remodels them to uncover a helicase loading site. Promotes assembly of the primosome at these replication forks.</text>
</comment>
<keyword evidence="7 12" id="KW-0862">Zinc</keyword>